<dbReference type="SUPFAM" id="SSF141452">
    <property type="entry name" value="Hcp1-like"/>
    <property type="match status" value="1"/>
</dbReference>
<proteinExistence type="predicted"/>
<dbReference type="InterPro" id="IPR036624">
    <property type="entry name" value="Hcp1-lik_sf"/>
</dbReference>
<dbReference type="RefSeq" id="WP_340271933.1">
    <property type="nucleotide sequence ID" value="NZ_JBAKIA010000001.1"/>
</dbReference>
<dbReference type="InterPro" id="IPR008514">
    <property type="entry name" value="T6SS_Hcp"/>
</dbReference>
<dbReference type="InterPro" id="IPR053165">
    <property type="entry name" value="HSI-I_assembly_Hcp1"/>
</dbReference>
<name>A0ABU8TFF4_9HYPH</name>
<dbReference type="EMBL" id="JBAKIA010000001">
    <property type="protein sequence ID" value="MEJ8472471.1"/>
    <property type="molecule type" value="Genomic_DNA"/>
</dbReference>
<dbReference type="Gene3D" id="2.30.110.20">
    <property type="entry name" value="Hcp1-like"/>
    <property type="match status" value="1"/>
</dbReference>
<organism evidence="1 2">
    <name type="scientific">Roseibium algae</name>
    <dbReference type="NCBI Taxonomy" id="3123038"/>
    <lineage>
        <taxon>Bacteria</taxon>
        <taxon>Pseudomonadati</taxon>
        <taxon>Pseudomonadota</taxon>
        <taxon>Alphaproteobacteria</taxon>
        <taxon>Hyphomicrobiales</taxon>
        <taxon>Stappiaceae</taxon>
        <taxon>Roseibium</taxon>
    </lineage>
</organism>
<keyword evidence="2" id="KW-1185">Reference proteome</keyword>
<dbReference type="PANTHER" id="PTHR36152">
    <property type="entry name" value="CYTOPLASMIC PROTEIN-RELATED"/>
    <property type="match status" value="1"/>
</dbReference>
<comment type="caution">
    <text evidence="1">The sequence shown here is derived from an EMBL/GenBank/DDBJ whole genome shotgun (WGS) entry which is preliminary data.</text>
</comment>
<accession>A0ABU8TFF4</accession>
<protein>
    <submittedName>
        <fullName evidence="1">Type VI secretion system tube protein Hcp</fullName>
    </submittedName>
</protein>
<dbReference type="Pfam" id="PF05638">
    <property type="entry name" value="T6SS_HCP"/>
    <property type="match status" value="1"/>
</dbReference>
<gene>
    <name evidence="1" type="ORF">V6575_00085</name>
</gene>
<dbReference type="Proteomes" id="UP001385499">
    <property type="component" value="Unassembled WGS sequence"/>
</dbReference>
<dbReference type="PANTHER" id="PTHR36152:SF1">
    <property type="entry name" value="UBIQUITIN-LIKE DOMAIN-CONTAINING PROTEIN"/>
    <property type="match status" value="1"/>
</dbReference>
<evidence type="ECO:0000313" key="2">
    <source>
        <dbReference type="Proteomes" id="UP001385499"/>
    </source>
</evidence>
<reference evidence="1 2" key="1">
    <citation type="submission" date="2024-02" db="EMBL/GenBank/DDBJ databases">
        <title>Roseibium algae sp. nov., isolated from marine alga (Grateloupia sp.), showing potential in myo-inositol conversion.</title>
        <authorList>
            <person name="Wang Y."/>
        </authorList>
    </citation>
    <scope>NUCLEOTIDE SEQUENCE [LARGE SCALE GENOMIC DNA]</scope>
    <source>
        <strain evidence="1 2">H3510</strain>
    </source>
</reference>
<sequence length="177" mass="18877">MADDAFMYIEDSVAKINGESTDKTFESKKAFELKSVSFGIENSSSIGSSTSGAGQGKTTFNPISITKQVDSASTSLVHSCTLGNHLNKAFIELRRAGAVSGNTGGGTFMKFHFKQVLVTKVEWSGSGGEENVEETVEFVYGAIKIEYWTQGTDGKLKKPTGGGAEAEYNLTKNSASF</sequence>
<evidence type="ECO:0000313" key="1">
    <source>
        <dbReference type="EMBL" id="MEJ8472471.1"/>
    </source>
</evidence>